<evidence type="ECO:0008006" key="3">
    <source>
        <dbReference type="Google" id="ProtNLM"/>
    </source>
</evidence>
<organism evidence="1 2">
    <name type="scientific">Nocardia macrotermitis</name>
    <dbReference type="NCBI Taxonomy" id="2585198"/>
    <lineage>
        <taxon>Bacteria</taxon>
        <taxon>Bacillati</taxon>
        <taxon>Actinomycetota</taxon>
        <taxon>Actinomycetes</taxon>
        <taxon>Mycobacteriales</taxon>
        <taxon>Nocardiaceae</taxon>
        <taxon>Nocardia</taxon>
    </lineage>
</organism>
<dbReference type="AlphaFoldDB" id="A0A7K0D2S4"/>
<dbReference type="RefSeq" id="WP_153410726.1">
    <property type="nucleotide sequence ID" value="NZ_WEGK01000005.1"/>
</dbReference>
<dbReference type="OrthoDB" id="4543614at2"/>
<name>A0A7K0D2S4_9NOCA</name>
<evidence type="ECO:0000313" key="2">
    <source>
        <dbReference type="Proteomes" id="UP000438448"/>
    </source>
</evidence>
<comment type="caution">
    <text evidence="1">The sequence shown here is derived from an EMBL/GenBank/DDBJ whole genome shotgun (WGS) entry which is preliminary data.</text>
</comment>
<dbReference type="Proteomes" id="UP000438448">
    <property type="component" value="Unassembled WGS sequence"/>
</dbReference>
<dbReference type="EMBL" id="WEGK01000005">
    <property type="protein sequence ID" value="MQY20033.1"/>
    <property type="molecule type" value="Genomic_DNA"/>
</dbReference>
<evidence type="ECO:0000313" key="1">
    <source>
        <dbReference type="EMBL" id="MQY20033.1"/>
    </source>
</evidence>
<keyword evidence="2" id="KW-1185">Reference proteome</keyword>
<accession>A0A7K0D2S4</accession>
<reference evidence="1 2" key="1">
    <citation type="submission" date="2019-10" db="EMBL/GenBank/DDBJ databases">
        <title>Nocardia macrotermitis sp. nov. and Nocardia aurantia sp. nov., isolated from the gut of fungus growing-termite Macrotermes natalensis.</title>
        <authorList>
            <person name="Benndorf R."/>
            <person name="Schwitalla J."/>
            <person name="Martin K."/>
            <person name="De Beer W."/>
            <person name="Kaster A.-K."/>
            <person name="Vollmers J."/>
            <person name="Poulsen M."/>
            <person name="Beemelmanns C."/>
        </authorList>
    </citation>
    <scope>NUCLEOTIDE SEQUENCE [LARGE SCALE GENOMIC DNA]</scope>
    <source>
        <strain evidence="1 2">RB20</strain>
    </source>
</reference>
<proteinExistence type="predicted"/>
<sequence length="192" mass="20836">MFRTGCDGVARRSRAGVVSREDTGLPCRPRGHPHDPDCALAGPGNVVTPQDWAASYRSLFGLPRVHVTTPGFVVLPLTDSIAAVNTPEPLGVSILGELIDRGIPGPVLVRARPARRTFLVVADRHPSPDHLTRLERRGVDIGPHRGNVVLPTGFGHRTPEGRWWARPPRRDESLPLLSELVSAAIAVLYGLR</sequence>
<gene>
    <name evidence="1" type="ORF">NRB20_31280</name>
</gene>
<protein>
    <recommendedName>
        <fullName evidence="3">DNA primase/polymerase bifunctional N-terminal domain-containing protein</fullName>
    </recommendedName>
</protein>